<dbReference type="Gene3D" id="3.40.190.290">
    <property type="match status" value="1"/>
</dbReference>
<keyword evidence="7" id="KW-1185">Reference proteome</keyword>
<dbReference type="InterPro" id="IPR000847">
    <property type="entry name" value="LysR_HTH_N"/>
</dbReference>
<evidence type="ECO:0000313" key="7">
    <source>
        <dbReference type="Proteomes" id="UP000539372"/>
    </source>
</evidence>
<protein>
    <submittedName>
        <fullName evidence="6">LysR family transcriptional regulator</fullName>
    </submittedName>
</protein>
<proteinExistence type="inferred from homology"/>
<dbReference type="SUPFAM" id="SSF46785">
    <property type="entry name" value="Winged helix' DNA-binding domain"/>
    <property type="match status" value="1"/>
</dbReference>
<sequence>MIQKCIMNWSDLRAFLAVAQTGSLRQAADALGIAQPTVSRHIQNLEADLGIPLFDRSREGHRLTPAGAELLPEARMVETAALRVEQRSLGLVSHLSETVRIGAGETAAAVLARGMDLMPDGPRIELLVSGALTPSTVRTPEIIVQHAMPTEGEGVIRRVGSVRSAVYGTPDTAEGRSLPFDPSDLVALPWLGFVEEQEHYITMRWLRTQMRDRAPAARLMTSDLLAAAAATGAGITVLPCFLGDRYASLIRLTAPIEALQADYWVSIHPNLARNTAIRAASDWILRCFRRLEGGEA</sequence>
<dbReference type="InterPro" id="IPR036390">
    <property type="entry name" value="WH_DNA-bd_sf"/>
</dbReference>
<dbReference type="PROSITE" id="PS50931">
    <property type="entry name" value="HTH_LYSR"/>
    <property type="match status" value="1"/>
</dbReference>
<dbReference type="EMBL" id="JABBNT010000003">
    <property type="protein sequence ID" value="NMM44962.1"/>
    <property type="molecule type" value="Genomic_DNA"/>
</dbReference>
<evidence type="ECO:0000256" key="4">
    <source>
        <dbReference type="ARBA" id="ARBA00023163"/>
    </source>
</evidence>
<dbReference type="GO" id="GO:0003700">
    <property type="term" value="F:DNA-binding transcription factor activity"/>
    <property type="evidence" value="ECO:0007669"/>
    <property type="project" value="InterPro"/>
</dbReference>
<dbReference type="RefSeq" id="WP_169625343.1">
    <property type="nucleotide sequence ID" value="NZ_JABBNT010000003.1"/>
</dbReference>
<dbReference type="Gene3D" id="1.10.10.10">
    <property type="entry name" value="Winged helix-like DNA-binding domain superfamily/Winged helix DNA-binding domain"/>
    <property type="match status" value="1"/>
</dbReference>
<name>A0A7Y0HGI2_9PROT</name>
<keyword evidence="3" id="KW-0238">DNA-binding</keyword>
<reference evidence="6 7" key="1">
    <citation type="submission" date="2020-04" db="EMBL/GenBank/DDBJ databases">
        <title>Rhodospirillaceae bacterium KN72 isolated from deep sea.</title>
        <authorList>
            <person name="Zhang D.-C."/>
        </authorList>
    </citation>
    <scope>NUCLEOTIDE SEQUENCE [LARGE SCALE GENOMIC DNA]</scope>
    <source>
        <strain evidence="6 7">KN72</strain>
    </source>
</reference>
<dbReference type="PRINTS" id="PR00039">
    <property type="entry name" value="HTHLYSR"/>
</dbReference>
<dbReference type="PANTHER" id="PTHR30579:SF3">
    <property type="entry name" value="TRANSCRIPTIONAL REGULATORY PROTEIN"/>
    <property type="match status" value="1"/>
</dbReference>
<dbReference type="FunFam" id="1.10.10.10:FF:000001">
    <property type="entry name" value="LysR family transcriptional regulator"/>
    <property type="match status" value="1"/>
</dbReference>
<organism evidence="6 7">
    <name type="scientific">Pacificispira spongiicola</name>
    <dbReference type="NCBI Taxonomy" id="2729598"/>
    <lineage>
        <taxon>Bacteria</taxon>
        <taxon>Pseudomonadati</taxon>
        <taxon>Pseudomonadota</taxon>
        <taxon>Alphaproteobacteria</taxon>
        <taxon>Rhodospirillales</taxon>
        <taxon>Rhodospirillaceae</taxon>
        <taxon>Pacificispira</taxon>
    </lineage>
</organism>
<dbReference type="SUPFAM" id="SSF53850">
    <property type="entry name" value="Periplasmic binding protein-like II"/>
    <property type="match status" value="1"/>
</dbReference>
<dbReference type="InterPro" id="IPR050176">
    <property type="entry name" value="LTTR"/>
</dbReference>
<accession>A0A7Y0HGI2</accession>
<evidence type="ECO:0000256" key="3">
    <source>
        <dbReference type="ARBA" id="ARBA00023125"/>
    </source>
</evidence>
<dbReference type="InterPro" id="IPR036388">
    <property type="entry name" value="WH-like_DNA-bd_sf"/>
</dbReference>
<dbReference type="Proteomes" id="UP000539372">
    <property type="component" value="Unassembled WGS sequence"/>
</dbReference>
<evidence type="ECO:0000313" key="6">
    <source>
        <dbReference type="EMBL" id="NMM44962.1"/>
    </source>
</evidence>
<dbReference type="PANTHER" id="PTHR30579">
    <property type="entry name" value="TRANSCRIPTIONAL REGULATOR"/>
    <property type="match status" value="1"/>
</dbReference>
<dbReference type="AlphaFoldDB" id="A0A7Y0HGI2"/>
<gene>
    <name evidence="6" type="ORF">HH303_10770</name>
</gene>
<keyword evidence="2" id="KW-0805">Transcription regulation</keyword>
<feature type="domain" description="HTH lysR-type" evidence="5">
    <location>
        <begin position="7"/>
        <end position="64"/>
    </location>
</feature>
<comment type="caution">
    <text evidence="6">The sequence shown here is derived from an EMBL/GenBank/DDBJ whole genome shotgun (WGS) entry which is preliminary data.</text>
</comment>
<dbReference type="GO" id="GO:0003677">
    <property type="term" value="F:DNA binding"/>
    <property type="evidence" value="ECO:0007669"/>
    <property type="project" value="UniProtKB-KW"/>
</dbReference>
<evidence type="ECO:0000256" key="2">
    <source>
        <dbReference type="ARBA" id="ARBA00023015"/>
    </source>
</evidence>
<dbReference type="InterPro" id="IPR005119">
    <property type="entry name" value="LysR_subst-bd"/>
</dbReference>
<dbReference type="Pfam" id="PF00126">
    <property type="entry name" value="HTH_1"/>
    <property type="match status" value="1"/>
</dbReference>
<evidence type="ECO:0000259" key="5">
    <source>
        <dbReference type="PROSITE" id="PS50931"/>
    </source>
</evidence>
<keyword evidence="4" id="KW-0804">Transcription</keyword>
<dbReference type="Pfam" id="PF03466">
    <property type="entry name" value="LysR_substrate"/>
    <property type="match status" value="1"/>
</dbReference>
<evidence type="ECO:0000256" key="1">
    <source>
        <dbReference type="ARBA" id="ARBA00009437"/>
    </source>
</evidence>
<comment type="similarity">
    <text evidence="1">Belongs to the LysR transcriptional regulatory family.</text>
</comment>